<evidence type="ECO:0000256" key="1">
    <source>
        <dbReference type="ARBA" id="ARBA00022614"/>
    </source>
</evidence>
<dbReference type="SUPFAM" id="SSF52047">
    <property type="entry name" value="RNI-like"/>
    <property type="match status" value="1"/>
</dbReference>
<comment type="caution">
    <text evidence="3">The sequence shown here is derived from an EMBL/GenBank/DDBJ whole genome shotgun (WGS) entry which is preliminary data.</text>
</comment>
<dbReference type="Pfam" id="PF13516">
    <property type="entry name" value="LRR_6"/>
    <property type="match status" value="5"/>
</dbReference>
<dbReference type="Gene3D" id="3.80.10.10">
    <property type="entry name" value="Ribonuclease Inhibitor"/>
    <property type="match status" value="2"/>
</dbReference>
<accession>A0ABR3LFR7</accession>
<feature type="non-terminal residue" evidence="3">
    <location>
        <position position="1"/>
    </location>
</feature>
<dbReference type="EMBL" id="JAYMGO010000022">
    <property type="protein sequence ID" value="KAL1250539.1"/>
    <property type="molecule type" value="Genomic_DNA"/>
</dbReference>
<feature type="non-terminal residue" evidence="3">
    <location>
        <position position="264"/>
    </location>
</feature>
<evidence type="ECO:0000313" key="4">
    <source>
        <dbReference type="Proteomes" id="UP001558613"/>
    </source>
</evidence>
<gene>
    <name evidence="3" type="ORF">QQF64_018335</name>
</gene>
<keyword evidence="4" id="KW-1185">Reference proteome</keyword>
<sequence>LSNCHITQKGLDALISALRSNPSHPHCKLEKLQLNYCSIKEEGCAALISALRSNPSHLRELDLSGNEPGDSGVNQLCALLEDPHCKLEKLWLIYCCIEEKGCAALISALRSNPSHLRELNLSANKPGDSGVNQLCALLEDPHCKLETLRLYNCRIEEEGCAALISALRSNPSHLRELSLSHNKPGDSGVNLLCALLEDPHCKLEKLWLRNCSIEEEGCAALISALRSNSSHLRELNLRNNKPGDSGVKLRSALLNDSHCKLEKL</sequence>
<evidence type="ECO:0000256" key="2">
    <source>
        <dbReference type="ARBA" id="ARBA00022737"/>
    </source>
</evidence>
<name>A0ABR3LFR7_9TELE</name>
<dbReference type="InterPro" id="IPR032675">
    <property type="entry name" value="LRR_dom_sf"/>
</dbReference>
<dbReference type="PANTHER" id="PTHR24106">
    <property type="entry name" value="NACHT, LRR AND CARD DOMAINS-CONTAINING"/>
    <property type="match status" value="1"/>
</dbReference>
<dbReference type="InterPro" id="IPR001611">
    <property type="entry name" value="Leu-rich_rpt"/>
</dbReference>
<reference evidence="3 4" key="1">
    <citation type="submission" date="2023-09" db="EMBL/GenBank/DDBJ databases">
        <authorList>
            <person name="Wang M."/>
        </authorList>
    </citation>
    <scope>NUCLEOTIDE SEQUENCE [LARGE SCALE GENOMIC DNA]</scope>
    <source>
        <strain evidence="3">GT-2023</strain>
        <tissue evidence="3">Liver</tissue>
    </source>
</reference>
<proteinExistence type="predicted"/>
<dbReference type="InterPro" id="IPR051261">
    <property type="entry name" value="NLR"/>
</dbReference>
<dbReference type="Proteomes" id="UP001558613">
    <property type="component" value="Unassembled WGS sequence"/>
</dbReference>
<protein>
    <submittedName>
        <fullName evidence="3">Uncharacterized protein</fullName>
    </submittedName>
</protein>
<organism evidence="3 4">
    <name type="scientific">Cirrhinus molitorella</name>
    <name type="common">mud carp</name>
    <dbReference type="NCBI Taxonomy" id="172907"/>
    <lineage>
        <taxon>Eukaryota</taxon>
        <taxon>Metazoa</taxon>
        <taxon>Chordata</taxon>
        <taxon>Craniata</taxon>
        <taxon>Vertebrata</taxon>
        <taxon>Euteleostomi</taxon>
        <taxon>Actinopterygii</taxon>
        <taxon>Neopterygii</taxon>
        <taxon>Teleostei</taxon>
        <taxon>Ostariophysi</taxon>
        <taxon>Cypriniformes</taxon>
        <taxon>Cyprinidae</taxon>
        <taxon>Labeoninae</taxon>
        <taxon>Labeonini</taxon>
        <taxon>Cirrhinus</taxon>
    </lineage>
</organism>
<keyword evidence="2" id="KW-0677">Repeat</keyword>
<evidence type="ECO:0000313" key="3">
    <source>
        <dbReference type="EMBL" id="KAL1250539.1"/>
    </source>
</evidence>
<dbReference type="SMART" id="SM00368">
    <property type="entry name" value="LRR_RI"/>
    <property type="match status" value="8"/>
</dbReference>
<keyword evidence="1" id="KW-0433">Leucine-rich repeat</keyword>